<organism evidence="1 2">
    <name type="scientific">Methylococcus capsulatus</name>
    <dbReference type="NCBI Taxonomy" id="414"/>
    <lineage>
        <taxon>Bacteria</taxon>
        <taxon>Pseudomonadati</taxon>
        <taxon>Pseudomonadota</taxon>
        <taxon>Gammaproteobacteria</taxon>
        <taxon>Methylococcales</taxon>
        <taxon>Methylococcaceae</taxon>
        <taxon>Methylococcus</taxon>
    </lineage>
</organism>
<evidence type="ECO:0000313" key="1">
    <source>
        <dbReference type="EMBL" id="WWF03432.1"/>
    </source>
</evidence>
<sequence length="157" mass="18093">MSQFLNDLEVRLYGWGEGAANWITLTPLRYESAFLGESVYIPDEFVTDFASVPRLPLAYLLAGGRAIRPAVIHDYAYQTHRLPLEKGGTRPLTREEADNIFREAMEADPWSGTGPWTQRLMWQMVRWFGCPIWARHGDRQNALNPLWSRTGWPDLAR</sequence>
<dbReference type="Pfam" id="PF07087">
    <property type="entry name" value="DUF1353"/>
    <property type="match status" value="1"/>
</dbReference>
<proteinExistence type="predicted"/>
<dbReference type="RefSeq" id="WP_198322683.1">
    <property type="nucleotide sequence ID" value="NZ_CP104311.1"/>
</dbReference>
<reference evidence="1 2" key="1">
    <citation type="submission" date="2022-09" db="EMBL/GenBank/DDBJ databases">
        <authorList>
            <person name="Giprobiosintez L."/>
        </authorList>
    </citation>
    <scope>NUCLEOTIDE SEQUENCE [LARGE SCALE GENOMIC DNA]</scope>
    <source>
        <strain evidence="2">VKPM-B-12549 (GBS-15)</strain>
    </source>
</reference>
<dbReference type="Proteomes" id="UP001359308">
    <property type="component" value="Chromosome"/>
</dbReference>
<evidence type="ECO:0000313" key="2">
    <source>
        <dbReference type="Proteomes" id="UP001359308"/>
    </source>
</evidence>
<keyword evidence="2" id="KW-1185">Reference proteome</keyword>
<dbReference type="InterPro" id="IPR010767">
    <property type="entry name" value="Phage_CGC-2007_Cje0229"/>
</dbReference>
<name>A0ABZ2F837_METCP</name>
<dbReference type="EMBL" id="CP104311">
    <property type="protein sequence ID" value="WWF03432.1"/>
    <property type="molecule type" value="Genomic_DNA"/>
</dbReference>
<gene>
    <name evidence="1" type="ORF">N4J17_07410</name>
</gene>
<accession>A0ABZ2F837</accession>
<protein>
    <submittedName>
        <fullName evidence="1">DUF1353 domain-containing protein</fullName>
    </submittedName>
</protein>